<comment type="caution">
    <text evidence="2">The sequence shown here is derived from an EMBL/GenBank/DDBJ whole genome shotgun (WGS) entry which is preliminary data.</text>
</comment>
<feature type="compositionally biased region" description="Basic and acidic residues" evidence="1">
    <location>
        <begin position="61"/>
        <end position="73"/>
    </location>
</feature>
<dbReference type="AlphaFoldDB" id="A0A814Y8Z5"/>
<feature type="region of interest" description="Disordered" evidence="1">
    <location>
        <begin position="46"/>
        <end position="73"/>
    </location>
</feature>
<evidence type="ECO:0000256" key="1">
    <source>
        <dbReference type="SAM" id="MobiDB-lite"/>
    </source>
</evidence>
<dbReference type="Proteomes" id="UP000663852">
    <property type="component" value="Unassembled WGS sequence"/>
</dbReference>
<evidence type="ECO:0000313" key="3">
    <source>
        <dbReference type="Proteomes" id="UP000663852"/>
    </source>
</evidence>
<reference evidence="2" key="1">
    <citation type="submission" date="2021-02" db="EMBL/GenBank/DDBJ databases">
        <authorList>
            <person name="Nowell W R."/>
        </authorList>
    </citation>
    <scope>NUCLEOTIDE SEQUENCE</scope>
</reference>
<sequence length="73" mass="8442">MKCKCSSSPRTLHSHPDSTQFEKTRSFTVIAAAILFCVQSRRTLRLSSSSTRHSCEQFQRSSEHDRDDNRRLV</sequence>
<evidence type="ECO:0000313" key="2">
    <source>
        <dbReference type="EMBL" id="CAF1227082.1"/>
    </source>
</evidence>
<accession>A0A814Y8Z5</accession>
<protein>
    <submittedName>
        <fullName evidence="2">Uncharacterized protein</fullName>
    </submittedName>
</protein>
<organism evidence="2 3">
    <name type="scientific">Adineta ricciae</name>
    <name type="common">Rotifer</name>
    <dbReference type="NCBI Taxonomy" id="249248"/>
    <lineage>
        <taxon>Eukaryota</taxon>
        <taxon>Metazoa</taxon>
        <taxon>Spiralia</taxon>
        <taxon>Gnathifera</taxon>
        <taxon>Rotifera</taxon>
        <taxon>Eurotatoria</taxon>
        <taxon>Bdelloidea</taxon>
        <taxon>Adinetida</taxon>
        <taxon>Adinetidae</taxon>
        <taxon>Adineta</taxon>
    </lineage>
</organism>
<dbReference type="EMBL" id="CAJNOJ010000164">
    <property type="protein sequence ID" value="CAF1227082.1"/>
    <property type="molecule type" value="Genomic_DNA"/>
</dbReference>
<name>A0A814Y8Z5_ADIRI</name>
<gene>
    <name evidence="2" type="ORF">EDS130_LOCUS26725</name>
</gene>
<proteinExistence type="predicted"/>